<dbReference type="OrthoDB" id="9801244at2"/>
<feature type="signal peptide" evidence="3">
    <location>
        <begin position="1"/>
        <end position="24"/>
    </location>
</feature>
<sequence length="603" mass="62093">MRRLVFPVIVASGLVMIGSSAAFAEDPAPTVSAPSVAGKKMCAIKDERITEASGLVATRSGYVVINDSTDKNANKRIFFLDAKCEVTKAVKYSGDGPLDPEDLVLSSDGAKLWIADIGDNNFDNDESRRTIGLWSIAADGKGEPVLHRLSYPEGDKHDAEALLLNGDGTPLIVTKEIGKPAGVYQPTAPLKANNKEGVPMRRVAEIQPSATQTAGGPYARIGNKTISGGAVAPGGGKVVLRTYTDALEWDVKNGDVLGAIKGKPRTTGLPNETLGEAITYSADGKYFYTTSDMSGETEPPNHILRYTPATTVATAAKDGDDSGGAWYANLELSDITYAVGGVGLLGLILVGVGAMGIARHRKRVAASPDSASASASSDDDFKNPLEGEPETELIGVGGAPQRAGVYGGARPVNGSASGPKAGVYGGNTNGQRPVSGKPQGGRPANGQPARAGVYGGPQGGQPPRGPQGQPPRGPQGQPPRGPQGQPPRGPQGQPPRGPQGQPPRGPQGQPPRGPQGQPPRGPQGQPPRGPQGQPRGPQAQPPRGPQGQPPRGPQGQPPRGPQPRGGGGVYGGGQGGPPPSARGGRNDFQQRPEGRFDGYGPRR</sequence>
<evidence type="ECO:0000256" key="2">
    <source>
        <dbReference type="SAM" id="Phobius"/>
    </source>
</evidence>
<keyword evidence="5" id="KW-1185">Reference proteome</keyword>
<feature type="compositionally biased region" description="Basic and acidic residues" evidence="1">
    <location>
        <begin position="584"/>
        <end position="596"/>
    </location>
</feature>
<feature type="compositionally biased region" description="Gly residues" evidence="1">
    <location>
        <begin position="563"/>
        <end position="575"/>
    </location>
</feature>
<evidence type="ECO:0008006" key="6">
    <source>
        <dbReference type="Google" id="ProtNLM"/>
    </source>
</evidence>
<evidence type="ECO:0000256" key="1">
    <source>
        <dbReference type="SAM" id="MobiDB-lite"/>
    </source>
</evidence>
<comment type="caution">
    <text evidence="4">The sequence shown here is derived from an EMBL/GenBank/DDBJ whole genome shotgun (WGS) entry which is preliminary data.</text>
</comment>
<keyword evidence="2" id="KW-1133">Transmembrane helix</keyword>
<name>A0A4V6PSX7_9ACTN</name>
<proteinExistence type="predicted"/>
<feature type="compositionally biased region" description="Low complexity" evidence="1">
    <location>
        <begin position="366"/>
        <end position="376"/>
    </location>
</feature>
<dbReference type="InterPro" id="IPR020719">
    <property type="entry name" value="RNA3'_term_phos_cycl-like_CS"/>
</dbReference>
<feature type="compositionally biased region" description="Pro residues" evidence="1">
    <location>
        <begin position="463"/>
        <end position="529"/>
    </location>
</feature>
<keyword evidence="2" id="KW-0812">Transmembrane</keyword>
<evidence type="ECO:0000313" key="5">
    <source>
        <dbReference type="Proteomes" id="UP000294901"/>
    </source>
</evidence>
<dbReference type="RefSeq" id="WP_133874951.1">
    <property type="nucleotide sequence ID" value="NZ_SNWR01000001.1"/>
</dbReference>
<dbReference type="AlphaFoldDB" id="A0A4V6PSX7"/>
<feature type="transmembrane region" description="Helical" evidence="2">
    <location>
        <begin position="337"/>
        <end position="358"/>
    </location>
</feature>
<reference evidence="4 5" key="1">
    <citation type="submission" date="2019-03" db="EMBL/GenBank/DDBJ databases">
        <title>Sequencing the genomes of 1000 actinobacteria strains.</title>
        <authorList>
            <person name="Klenk H.-P."/>
        </authorList>
    </citation>
    <scope>NUCLEOTIDE SEQUENCE [LARGE SCALE GENOMIC DNA]</scope>
    <source>
        <strain evidence="4 5">DSM 43805</strain>
    </source>
</reference>
<keyword evidence="2" id="KW-0472">Membrane</keyword>
<evidence type="ECO:0000256" key="3">
    <source>
        <dbReference type="SAM" id="SignalP"/>
    </source>
</evidence>
<evidence type="ECO:0000313" key="4">
    <source>
        <dbReference type="EMBL" id="TDO40828.1"/>
    </source>
</evidence>
<protein>
    <recommendedName>
        <fullName evidence="6">WD40 repeat protein</fullName>
    </recommendedName>
</protein>
<organism evidence="4 5">
    <name type="scientific">Paractinoplanes brasiliensis</name>
    <dbReference type="NCBI Taxonomy" id="52695"/>
    <lineage>
        <taxon>Bacteria</taxon>
        <taxon>Bacillati</taxon>
        <taxon>Actinomycetota</taxon>
        <taxon>Actinomycetes</taxon>
        <taxon>Micromonosporales</taxon>
        <taxon>Micromonosporaceae</taxon>
        <taxon>Paractinoplanes</taxon>
    </lineage>
</organism>
<feature type="region of interest" description="Disordered" evidence="1">
    <location>
        <begin position="366"/>
        <end position="603"/>
    </location>
</feature>
<keyword evidence="3" id="KW-0732">Signal</keyword>
<feature type="compositionally biased region" description="Pro residues" evidence="1">
    <location>
        <begin position="539"/>
        <end position="561"/>
    </location>
</feature>
<dbReference type="PROSITE" id="PS01287">
    <property type="entry name" value="RTC"/>
    <property type="match status" value="1"/>
</dbReference>
<feature type="chain" id="PRO_5020229293" description="WD40 repeat protein" evidence="3">
    <location>
        <begin position="25"/>
        <end position="603"/>
    </location>
</feature>
<dbReference type="SUPFAM" id="SSF75011">
    <property type="entry name" value="3-carboxy-cis,cis-mucoante lactonizing enzyme"/>
    <property type="match status" value="1"/>
</dbReference>
<accession>A0A4V6PSX7</accession>
<dbReference type="EMBL" id="SNWR01000001">
    <property type="protein sequence ID" value="TDO40828.1"/>
    <property type="molecule type" value="Genomic_DNA"/>
</dbReference>
<dbReference type="Proteomes" id="UP000294901">
    <property type="component" value="Unassembled WGS sequence"/>
</dbReference>
<gene>
    <name evidence="4" type="ORF">C8E87_4547</name>
</gene>